<reference evidence="1" key="1">
    <citation type="journal article" date="2022" name="Biol. Control">
        <title>In silico genomic analysis of Rhodopseudomonas palustris strains revealed potential biocontrol agents and crop yield enhancers.</title>
        <authorList>
            <person name="Surachat K."/>
            <person name="Kantachote D."/>
            <person name="Deachamag P."/>
            <person name="Wonglapsuwan M."/>
        </authorList>
    </citation>
    <scope>NUCLEOTIDE SEQUENCE</scope>
    <source>
        <strain evidence="1">TLS06</strain>
    </source>
</reference>
<proteinExistence type="predicted"/>
<dbReference type="EMBL" id="CP076676">
    <property type="protein sequence ID" value="UYO38986.1"/>
    <property type="molecule type" value="Genomic_DNA"/>
</dbReference>
<dbReference type="RefSeq" id="WP_264074434.1">
    <property type="nucleotide sequence ID" value="NZ_CP076676.1"/>
</dbReference>
<dbReference type="Proteomes" id="UP001163166">
    <property type="component" value="Chromosome"/>
</dbReference>
<dbReference type="AlphaFoldDB" id="A0AAX3DWM1"/>
<evidence type="ECO:0000313" key="2">
    <source>
        <dbReference type="Proteomes" id="UP001163166"/>
    </source>
</evidence>
<organism evidence="1 2">
    <name type="scientific">Rhodopseudomonas palustris</name>
    <dbReference type="NCBI Taxonomy" id="1076"/>
    <lineage>
        <taxon>Bacteria</taxon>
        <taxon>Pseudomonadati</taxon>
        <taxon>Pseudomonadota</taxon>
        <taxon>Alphaproteobacteria</taxon>
        <taxon>Hyphomicrobiales</taxon>
        <taxon>Nitrobacteraceae</taxon>
        <taxon>Rhodopseudomonas</taxon>
    </lineage>
</organism>
<evidence type="ECO:0000313" key="1">
    <source>
        <dbReference type="EMBL" id="UYO38986.1"/>
    </source>
</evidence>
<accession>A0AAX3DWM1</accession>
<name>A0AAX3DWM1_RHOPL</name>
<gene>
    <name evidence="1" type="ORF">KQX62_20030</name>
</gene>
<protein>
    <submittedName>
        <fullName evidence="1">Uncharacterized protein</fullName>
    </submittedName>
</protein>
<sequence>MANIESSGLAASLIAGETLVPPTVAAIEPEVRSGGFFPFCDLLKHGEGKQEIESLLNDSVLLGALVIEWGYDVPFNKHDEFRKWLIANEQKLDQVTPEGITYRGTYAVSSTSEKGSGLYRTIWAFRTLAALQTFNDAMHAGTDFARLIHDLSSYRDRERGAANSQQIYQPVRCADRLG</sequence>